<dbReference type="InterPro" id="IPR011057">
    <property type="entry name" value="Mss4-like_sf"/>
</dbReference>
<keyword evidence="7" id="KW-1185">Reference proteome</keyword>
<evidence type="ECO:0000313" key="6">
    <source>
        <dbReference type="EMBL" id="KAF9522451.1"/>
    </source>
</evidence>
<sequence length="144" mass="16159">MSSTLVIRRGSCICKAVRYTITGDPITFRVCHCSHCKKASGSAFLANAFFEEKNLQIVEGRDSLTTYPDMGTSSGHPLERFFCNKCGSNVFLRSLAPEAVKKNLRIVALGTLDDEVDWLPRKELFPENRRLYLKGIELSPKSKL</sequence>
<dbReference type="SUPFAM" id="SSF51316">
    <property type="entry name" value="Mss4-like"/>
    <property type="match status" value="1"/>
</dbReference>
<dbReference type="OrthoDB" id="9985472at2759"/>
<dbReference type="GO" id="GO:0016846">
    <property type="term" value="F:carbon-sulfur lyase activity"/>
    <property type="evidence" value="ECO:0007669"/>
    <property type="project" value="InterPro"/>
</dbReference>
<dbReference type="InterPro" id="IPR006913">
    <property type="entry name" value="CENP-V/GFA"/>
</dbReference>
<feature type="domain" description="CENP-V/GFA" evidence="5">
    <location>
        <begin position="8"/>
        <end position="119"/>
    </location>
</feature>
<comment type="caution">
    <text evidence="6">The sequence shown here is derived from an EMBL/GenBank/DDBJ whole genome shotgun (WGS) entry which is preliminary data.</text>
</comment>
<dbReference type="Proteomes" id="UP000807306">
    <property type="component" value="Unassembled WGS sequence"/>
</dbReference>
<evidence type="ECO:0000256" key="4">
    <source>
        <dbReference type="ARBA" id="ARBA00023239"/>
    </source>
</evidence>
<dbReference type="PANTHER" id="PTHR33337:SF39">
    <property type="entry name" value="DUF636 DOMAIN PROTEIN (AFU_ORTHOLOGUE AFUA_6G11530)"/>
    <property type="match status" value="1"/>
</dbReference>
<keyword evidence="4" id="KW-0456">Lyase</keyword>
<proteinExistence type="inferred from homology"/>
<accession>A0A9P6JIL6</accession>
<organism evidence="6 7">
    <name type="scientific">Crepidotus variabilis</name>
    <dbReference type="NCBI Taxonomy" id="179855"/>
    <lineage>
        <taxon>Eukaryota</taxon>
        <taxon>Fungi</taxon>
        <taxon>Dikarya</taxon>
        <taxon>Basidiomycota</taxon>
        <taxon>Agaricomycotina</taxon>
        <taxon>Agaricomycetes</taxon>
        <taxon>Agaricomycetidae</taxon>
        <taxon>Agaricales</taxon>
        <taxon>Agaricineae</taxon>
        <taxon>Crepidotaceae</taxon>
        <taxon>Crepidotus</taxon>
    </lineage>
</organism>
<protein>
    <submittedName>
        <fullName evidence="6">Mss4-like protein</fullName>
    </submittedName>
</protein>
<evidence type="ECO:0000256" key="1">
    <source>
        <dbReference type="ARBA" id="ARBA00005495"/>
    </source>
</evidence>
<reference evidence="6" key="1">
    <citation type="submission" date="2020-11" db="EMBL/GenBank/DDBJ databases">
        <authorList>
            <consortium name="DOE Joint Genome Institute"/>
            <person name="Ahrendt S."/>
            <person name="Riley R."/>
            <person name="Andreopoulos W."/>
            <person name="Labutti K."/>
            <person name="Pangilinan J."/>
            <person name="Ruiz-Duenas F.J."/>
            <person name="Barrasa J.M."/>
            <person name="Sanchez-Garcia M."/>
            <person name="Camarero S."/>
            <person name="Miyauchi S."/>
            <person name="Serrano A."/>
            <person name="Linde D."/>
            <person name="Babiker R."/>
            <person name="Drula E."/>
            <person name="Ayuso-Fernandez I."/>
            <person name="Pacheco R."/>
            <person name="Padilla G."/>
            <person name="Ferreira P."/>
            <person name="Barriuso J."/>
            <person name="Kellner H."/>
            <person name="Castanera R."/>
            <person name="Alfaro M."/>
            <person name="Ramirez L."/>
            <person name="Pisabarro A.G."/>
            <person name="Kuo A."/>
            <person name="Tritt A."/>
            <person name="Lipzen A."/>
            <person name="He G."/>
            <person name="Yan M."/>
            <person name="Ng V."/>
            <person name="Cullen D."/>
            <person name="Martin F."/>
            <person name="Rosso M.-N."/>
            <person name="Henrissat B."/>
            <person name="Hibbett D."/>
            <person name="Martinez A.T."/>
            <person name="Grigoriev I.V."/>
        </authorList>
    </citation>
    <scope>NUCLEOTIDE SEQUENCE</scope>
    <source>
        <strain evidence="6">CBS 506.95</strain>
    </source>
</reference>
<dbReference type="PROSITE" id="PS51891">
    <property type="entry name" value="CENP_V_GFA"/>
    <property type="match status" value="1"/>
</dbReference>
<dbReference type="Gene3D" id="3.90.1590.10">
    <property type="entry name" value="glutathione-dependent formaldehyde- activating enzyme (gfa)"/>
    <property type="match status" value="1"/>
</dbReference>
<evidence type="ECO:0000256" key="2">
    <source>
        <dbReference type="ARBA" id="ARBA00022723"/>
    </source>
</evidence>
<keyword evidence="3" id="KW-0862">Zinc</keyword>
<dbReference type="EMBL" id="MU157945">
    <property type="protein sequence ID" value="KAF9522451.1"/>
    <property type="molecule type" value="Genomic_DNA"/>
</dbReference>
<evidence type="ECO:0000259" key="5">
    <source>
        <dbReference type="PROSITE" id="PS51891"/>
    </source>
</evidence>
<evidence type="ECO:0000256" key="3">
    <source>
        <dbReference type="ARBA" id="ARBA00022833"/>
    </source>
</evidence>
<dbReference type="GO" id="GO:0046872">
    <property type="term" value="F:metal ion binding"/>
    <property type="evidence" value="ECO:0007669"/>
    <property type="project" value="UniProtKB-KW"/>
</dbReference>
<comment type="similarity">
    <text evidence="1">Belongs to the Gfa family.</text>
</comment>
<evidence type="ECO:0000313" key="7">
    <source>
        <dbReference type="Proteomes" id="UP000807306"/>
    </source>
</evidence>
<dbReference type="AlphaFoldDB" id="A0A9P6JIL6"/>
<gene>
    <name evidence="6" type="ORF">CPB83DRAFT_864428</name>
</gene>
<keyword evidence="2" id="KW-0479">Metal-binding</keyword>
<name>A0A9P6JIL6_9AGAR</name>
<dbReference type="PANTHER" id="PTHR33337">
    <property type="entry name" value="GFA DOMAIN-CONTAINING PROTEIN"/>
    <property type="match status" value="1"/>
</dbReference>
<dbReference type="Pfam" id="PF04828">
    <property type="entry name" value="GFA"/>
    <property type="match status" value="1"/>
</dbReference>